<dbReference type="EMBL" id="LBTI01000012">
    <property type="protein sequence ID" value="KKQ37690.1"/>
    <property type="molecule type" value="Genomic_DNA"/>
</dbReference>
<sequence>MSYAARRRAHLIRTSRTWLGLSRDQRDFMRDMGYGPDRTSSGPSIIPRLNELTEPEAVEITIKIGS</sequence>
<comment type="caution">
    <text evidence="1">The sequence shown here is derived from an EMBL/GenBank/DDBJ whole genome shotgun (WGS) entry which is preliminary data.</text>
</comment>
<evidence type="ECO:0000313" key="2">
    <source>
        <dbReference type="Proteomes" id="UP000034591"/>
    </source>
</evidence>
<protein>
    <submittedName>
        <fullName evidence="1">Uncharacterized protein</fullName>
    </submittedName>
</protein>
<dbReference type="Proteomes" id="UP000034591">
    <property type="component" value="Unassembled WGS sequence"/>
</dbReference>
<gene>
    <name evidence="1" type="ORF">US53_C0012G0005</name>
</gene>
<proteinExistence type="predicted"/>
<accession>A0A0G0HGN9</accession>
<reference evidence="1 2" key="1">
    <citation type="journal article" date="2015" name="Nature">
        <title>rRNA introns, odd ribosomes, and small enigmatic genomes across a large radiation of phyla.</title>
        <authorList>
            <person name="Brown C.T."/>
            <person name="Hug L.A."/>
            <person name="Thomas B.C."/>
            <person name="Sharon I."/>
            <person name="Castelle C.J."/>
            <person name="Singh A."/>
            <person name="Wilkins M.J."/>
            <person name="Williams K.H."/>
            <person name="Banfield J.F."/>
        </authorList>
    </citation>
    <scope>NUCLEOTIDE SEQUENCE [LARGE SCALE GENOMIC DNA]</scope>
</reference>
<organism evidence="1 2">
    <name type="scientific">Candidatus Woesebacteria bacterium GW2011_GWA1_37_7</name>
    <dbReference type="NCBI Taxonomy" id="1618545"/>
    <lineage>
        <taxon>Bacteria</taxon>
        <taxon>Candidatus Woeseibacteriota</taxon>
    </lineage>
</organism>
<dbReference type="AlphaFoldDB" id="A0A0G0HGN9"/>
<evidence type="ECO:0000313" key="1">
    <source>
        <dbReference type="EMBL" id="KKQ37690.1"/>
    </source>
</evidence>
<name>A0A0G0HGN9_9BACT</name>
<dbReference type="STRING" id="1618545.US53_C0012G0005"/>